<gene>
    <name evidence="2" type="ORF">SAMN06296020_10721</name>
</gene>
<evidence type="ECO:0000313" key="2">
    <source>
        <dbReference type="EMBL" id="SMP57967.1"/>
    </source>
</evidence>
<dbReference type="AlphaFoldDB" id="A0AA45WW60"/>
<proteinExistence type="predicted"/>
<name>A0AA45WW60_9CLOT</name>
<evidence type="ECO:0000259" key="1">
    <source>
        <dbReference type="Pfam" id="PF07862"/>
    </source>
</evidence>
<dbReference type="InterPro" id="IPR012903">
    <property type="entry name" value="Nif11"/>
</dbReference>
<dbReference type="InterPro" id="IPR022516">
    <property type="entry name" value="CHP03798_Ocin"/>
</dbReference>
<evidence type="ECO:0000313" key="3">
    <source>
        <dbReference type="Proteomes" id="UP001158066"/>
    </source>
</evidence>
<dbReference type="RefSeq" id="WP_283409352.1">
    <property type="nucleotide sequence ID" value="NZ_FXUF01000007.1"/>
</dbReference>
<accession>A0AA45WW60</accession>
<dbReference type="NCBIfam" id="TIGR03798">
    <property type="entry name" value="leader_Nif11"/>
    <property type="match status" value="1"/>
</dbReference>
<feature type="domain" description="Nif11" evidence="1">
    <location>
        <begin position="3"/>
        <end position="46"/>
    </location>
</feature>
<organism evidence="2 3">
    <name type="scientific">Anoxynatronum buryatiense</name>
    <dbReference type="NCBI Taxonomy" id="489973"/>
    <lineage>
        <taxon>Bacteria</taxon>
        <taxon>Bacillati</taxon>
        <taxon>Bacillota</taxon>
        <taxon>Clostridia</taxon>
        <taxon>Eubacteriales</taxon>
        <taxon>Clostridiaceae</taxon>
        <taxon>Anoxynatronum</taxon>
    </lineage>
</organism>
<sequence length="93" mass="10735">MEEKLKWLFRKLEAEEQLAEKLFQQETPEEVQVLLKENSLEMTIEEIIAARDILNRTVAPSEAGELSEEDLDNVAGGYRGHKSPKTPGYYIIW</sequence>
<dbReference type="Pfam" id="PF07862">
    <property type="entry name" value="Nif11"/>
    <property type="match status" value="1"/>
</dbReference>
<dbReference type="Proteomes" id="UP001158066">
    <property type="component" value="Unassembled WGS sequence"/>
</dbReference>
<comment type="caution">
    <text evidence="2">The sequence shown here is derived from an EMBL/GenBank/DDBJ whole genome shotgun (WGS) entry which is preliminary data.</text>
</comment>
<dbReference type="EMBL" id="FXUF01000007">
    <property type="protein sequence ID" value="SMP57967.1"/>
    <property type="molecule type" value="Genomic_DNA"/>
</dbReference>
<reference evidence="2" key="1">
    <citation type="submission" date="2017-05" db="EMBL/GenBank/DDBJ databases">
        <authorList>
            <person name="Varghese N."/>
            <person name="Submissions S."/>
        </authorList>
    </citation>
    <scope>NUCLEOTIDE SEQUENCE</scope>
    <source>
        <strain evidence="2">Su22</strain>
    </source>
</reference>
<keyword evidence="3" id="KW-1185">Reference proteome</keyword>
<protein>
    <submittedName>
        <fullName evidence="2">Nif11-like leader peptide domain-containing protein</fullName>
    </submittedName>
</protein>